<dbReference type="Proteomes" id="UP000739180">
    <property type="component" value="Unassembled WGS sequence"/>
</dbReference>
<evidence type="ECO:0000313" key="3">
    <source>
        <dbReference type="EMBL" id="TMW14027.1"/>
    </source>
</evidence>
<keyword evidence="3" id="KW-0436">Ligase</keyword>
<feature type="domain" description="AMP-dependent synthetase/ligase" evidence="1">
    <location>
        <begin position="44"/>
        <end position="418"/>
    </location>
</feature>
<organism evidence="3 4">
    <name type="scientific">Alloalcanivorax gelatiniphagus</name>
    <dbReference type="NCBI Taxonomy" id="1194167"/>
    <lineage>
        <taxon>Bacteria</taxon>
        <taxon>Pseudomonadati</taxon>
        <taxon>Pseudomonadota</taxon>
        <taxon>Gammaproteobacteria</taxon>
        <taxon>Oceanospirillales</taxon>
        <taxon>Alcanivoracaceae</taxon>
        <taxon>Alloalcanivorax</taxon>
    </lineage>
</organism>
<comment type="caution">
    <text evidence="3">The sequence shown here is derived from an EMBL/GenBank/DDBJ whole genome shotgun (WGS) entry which is preliminary data.</text>
</comment>
<dbReference type="InterPro" id="IPR050237">
    <property type="entry name" value="ATP-dep_AMP-bd_enzyme"/>
</dbReference>
<dbReference type="Gene3D" id="3.30.300.30">
    <property type="match status" value="1"/>
</dbReference>
<dbReference type="EMBL" id="VCQT01000020">
    <property type="protein sequence ID" value="TMW14027.1"/>
    <property type="molecule type" value="Genomic_DNA"/>
</dbReference>
<dbReference type="PANTHER" id="PTHR43767">
    <property type="entry name" value="LONG-CHAIN-FATTY-ACID--COA LIGASE"/>
    <property type="match status" value="1"/>
</dbReference>
<dbReference type="InterPro" id="IPR025110">
    <property type="entry name" value="AMP-bd_C"/>
</dbReference>
<accession>A0ABY2XNL2</accession>
<gene>
    <name evidence="3" type="ORF">FGS76_05270</name>
</gene>
<dbReference type="PROSITE" id="PS00455">
    <property type="entry name" value="AMP_BINDING"/>
    <property type="match status" value="1"/>
</dbReference>
<evidence type="ECO:0000313" key="4">
    <source>
        <dbReference type="Proteomes" id="UP000739180"/>
    </source>
</evidence>
<evidence type="ECO:0000259" key="2">
    <source>
        <dbReference type="Pfam" id="PF13193"/>
    </source>
</evidence>
<dbReference type="InterPro" id="IPR045851">
    <property type="entry name" value="AMP-bd_C_sf"/>
</dbReference>
<protein>
    <submittedName>
        <fullName evidence="3">Acyl--CoA ligase</fullName>
    </submittedName>
</protein>
<evidence type="ECO:0000259" key="1">
    <source>
        <dbReference type="Pfam" id="PF00501"/>
    </source>
</evidence>
<reference evidence="3 4" key="1">
    <citation type="submission" date="2019-05" db="EMBL/GenBank/DDBJ databases">
        <title>Genome of Alcanivorax gelatiniphagus, an oil degrading marine bacteria.</title>
        <authorList>
            <person name="Kwon K.K."/>
        </authorList>
    </citation>
    <scope>NUCLEOTIDE SEQUENCE [LARGE SCALE GENOMIC DNA]</scope>
    <source>
        <strain evidence="3 4">MEBiC 08158</strain>
    </source>
</reference>
<feature type="domain" description="AMP-binding enzyme C-terminal" evidence="2">
    <location>
        <begin position="468"/>
        <end position="542"/>
    </location>
</feature>
<dbReference type="InterPro" id="IPR020845">
    <property type="entry name" value="AMP-binding_CS"/>
</dbReference>
<sequence length="567" mass="60879">MSFEAAAEHLLATEPRFALGEATVRGQRYKVFRNTPFHLRDLLRDSAAAFDGHDLLVYEQERWDHRAFSAEVCALADALQRELGVRPGERVALAMRNYPELPILILAVAAVGAVAVPMNAWWGEQELAFAVEDCGARLLFADRARRELARGFAGRLGVTVVAVRDAVAEPGDQHYTALRQSGDGAGWPDIAIDTDDDAVVLYSSGSTGHPKGVQLTHRGMISAVYSQAMVHAMAGLMNPPAAPVTRRPSALIVTPLFHVTALNASFLQGLVAGATMTLMYKWDPDQAVRLIEREQVTRFVGVPTQSAELLAAARRQGASLSSLAYIGAGGAKRPAAQVGELARAFPDANVGTGWGMTETNALGIVLSGPDYLAHPDAAGRLNPPLQEMRVVDEHGEPLPPGQVGELAVRSAANMRGYLNQPDATAETLRDGWLLTGDLVRVEEDGLVYIVDRRKSIILRGGENVSCLEVEGALHHHPAVAEAGVFPVPDERLGEAVGAAIYPHAGATVDVAELTAFLGERLARFKIPDHIWVLTGPLPRGATDKIDRRALRAACLEDGRSAVLHAKE</sequence>
<dbReference type="PANTHER" id="PTHR43767:SF1">
    <property type="entry name" value="NONRIBOSOMAL PEPTIDE SYNTHASE PES1 (EUROFUNG)-RELATED"/>
    <property type="match status" value="1"/>
</dbReference>
<dbReference type="Pfam" id="PF13193">
    <property type="entry name" value="AMP-binding_C"/>
    <property type="match status" value="1"/>
</dbReference>
<name>A0ABY2XNL2_9GAMM</name>
<keyword evidence="4" id="KW-1185">Reference proteome</keyword>
<dbReference type="InterPro" id="IPR000873">
    <property type="entry name" value="AMP-dep_synth/lig_dom"/>
</dbReference>
<dbReference type="SUPFAM" id="SSF56801">
    <property type="entry name" value="Acetyl-CoA synthetase-like"/>
    <property type="match status" value="1"/>
</dbReference>
<dbReference type="Gene3D" id="3.40.50.980">
    <property type="match status" value="2"/>
</dbReference>
<proteinExistence type="predicted"/>
<dbReference type="GO" id="GO:0016874">
    <property type="term" value="F:ligase activity"/>
    <property type="evidence" value="ECO:0007669"/>
    <property type="project" value="UniProtKB-KW"/>
</dbReference>
<dbReference type="Pfam" id="PF00501">
    <property type="entry name" value="AMP-binding"/>
    <property type="match status" value="1"/>
</dbReference>
<dbReference type="Gene3D" id="2.30.38.10">
    <property type="entry name" value="Luciferase, Domain 3"/>
    <property type="match status" value="1"/>
</dbReference>